<keyword evidence="3" id="KW-1185">Reference proteome</keyword>
<evidence type="ECO:0008006" key="4">
    <source>
        <dbReference type="Google" id="ProtNLM"/>
    </source>
</evidence>
<comment type="caution">
    <text evidence="2">The sequence shown here is derived from an EMBL/GenBank/DDBJ whole genome shotgun (WGS) entry which is preliminary data.</text>
</comment>
<keyword evidence="1" id="KW-0812">Transmembrane</keyword>
<protein>
    <recommendedName>
        <fullName evidence="4">Transmembrane protein</fullName>
    </recommendedName>
</protein>
<evidence type="ECO:0000313" key="2">
    <source>
        <dbReference type="EMBL" id="RIX79312.1"/>
    </source>
</evidence>
<keyword evidence="1" id="KW-0472">Membrane</keyword>
<dbReference type="Proteomes" id="UP000265619">
    <property type="component" value="Unassembled WGS sequence"/>
</dbReference>
<feature type="transmembrane region" description="Helical" evidence="1">
    <location>
        <begin position="75"/>
        <end position="93"/>
    </location>
</feature>
<feature type="transmembrane region" description="Helical" evidence="1">
    <location>
        <begin position="12"/>
        <end position="38"/>
    </location>
</feature>
<accession>A0A9X8D4T7</accession>
<feature type="transmembrane region" description="Helical" evidence="1">
    <location>
        <begin position="50"/>
        <end position="69"/>
    </location>
</feature>
<proteinExistence type="predicted"/>
<sequence length="98" mass="10530">MARSDARTRTTWLSLSLAGTLLGFGLAIALSGLFAWLGPGGMAPLNKYQFNMWIVPPLWLAACAAVFMARSAWRAWAWLGAANVLAYAALFAVRQGQG</sequence>
<dbReference type="RefSeq" id="WP_119554214.1">
    <property type="nucleotide sequence ID" value="NZ_QXMN01000016.1"/>
</dbReference>
<reference evidence="2 3" key="1">
    <citation type="submission" date="2018-09" db="EMBL/GenBank/DDBJ databases">
        <title>Acidovorax cavernicola nov. sp. isolated from Gruta de las Maravillas (Aracena, Spain).</title>
        <authorList>
            <person name="Jurado V."/>
            <person name="Gutierrez-Patricio S."/>
            <person name="Gonzalez-Pimentel J.L."/>
            <person name="Miller A.Z."/>
            <person name="Laiz L."/>
            <person name="Saiz-Jimenez C."/>
        </authorList>
    </citation>
    <scope>NUCLEOTIDE SEQUENCE [LARGE SCALE GENOMIC DNA]</scope>
    <source>
        <strain evidence="2 3">1011MAR4D40.2</strain>
    </source>
</reference>
<gene>
    <name evidence="2" type="ORF">D3H34_14505</name>
</gene>
<name>A0A9X8D4T7_9BURK</name>
<organism evidence="2 3">
    <name type="scientific">Acidovorax cavernicola</name>
    <dbReference type="NCBI Taxonomy" id="1675792"/>
    <lineage>
        <taxon>Bacteria</taxon>
        <taxon>Pseudomonadati</taxon>
        <taxon>Pseudomonadota</taxon>
        <taxon>Betaproteobacteria</taxon>
        <taxon>Burkholderiales</taxon>
        <taxon>Comamonadaceae</taxon>
        <taxon>Acidovorax</taxon>
    </lineage>
</organism>
<evidence type="ECO:0000313" key="3">
    <source>
        <dbReference type="Proteomes" id="UP000265619"/>
    </source>
</evidence>
<dbReference type="EMBL" id="QXMN01000016">
    <property type="protein sequence ID" value="RIX79312.1"/>
    <property type="molecule type" value="Genomic_DNA"/>
</dbReference>
<dbReference type="AlphaFoldDB" id="A0A9X8D4T7"/>
<dbReference type="OrthoDB" id="8911335at2"/>
<keyword evidence="1" id="KW-1133">Transmembrane helix</keyword>
<evidence type="ECO:0000256" key="1">
    <source>
        <dbReference type="SAM" id="Phobius"/>
    </source>
</evidence>